<comment type="catalytic activity">
    <reaction evidence="6 8">
        <text>hydrogencarbonate + H(+) = CO2 + H2O</text>
        <dbReference type="Rhea" id="RHEA:10748"/>
        <dbReference type="ChEBI" id="CHEBI:15377"/>
        <dbReference type="ChEBI" id="CHEBI:15378"/>
        <dbReference type="ChEBI" id="CHEBI:16526"/>
        <dbReference type="ChEBI" id="CHEBI:17544"/>
        <dbReference type="EC" id="4.2.1.1"/>
    </reaction>
</comment>
<keyword evidence="10" id="KW-1185">Reference proteome</keyword>
<dbReference type="Gene3D" id="3.40.1050.10">
    <property type="entry name" value="Carbonic anhydrase"/>
    <property type="match status" value="1"/>
</dbReference>
<dbReference type="OrthoDB" id="10248475at2759"/>
<evidence type="ECO:0000256" key="7">
    <source>
        <dbReference type="PIRSR" id="PIRSR601765-1"/>
    </source>
</evidence>
<dbReference type="SMART" id="SM00947">
    <property type="entry name" value="Pro_CA"/>
    <property type="match status" value="1"/>
</dbReference>
<keyword evidence="4 7" id="KW-0862">Zinc</keyword>
<dbReference type="GO" id="GO:0008270">
    <property type="term" value="F:zinc ion binding"/>
    <property type="evidence" value="ECO:0007669"/>
    <property type="project" value="UniProtKB-UniRule"/>
</dbReference>
<organism evidence="9 10">
    <name type="scientific">Cryptococcus deneoformans (strain JEC21 / ATCC MYA-565)</name>
    <name type="common">Cryptococcus neoformans var. neoformans serotype D</name>
    <dbReference type="NCBI Taxonomy" id="214684"/>
    <lineage>
        <taxon>Eukaryota</taxon>
        <taxon>Fungi</taxon>
        <taxon>Dikarya</taxon>
        <taxon>Basidiomycota</taxon>
        <taxon>Agaricomycotina</taxon>
        <taxon>Tremellomycetes</taxon>
        <taxon>Tremellales</taxon>
        <taxon>Cryptococcaceae</taxon>
        <taxon>Cryptococcus</taxon>
        <taxon>Cryptococcus neoformans species complex</taxon>
    </lineage>
</organism>
<dbReference type="SUPFAM" id="SSF53056">
    <property type="entry name" value="beta-carbonic anhydrase, cab"/>
    <property type="match status" value="1"/>
</dbReference>
<dbReference type="InterPro" id="IPR001765">
    <property type="entry name" value="Carbonic_anhydrase"/>
</dbReference>
<dbReference type="GeneID" id="3256732"/>
<dbReference type="GO" id="GO:0071244">
    <property type="term" value="P:cellular response to carbon dioxide"/>
    <property type="evidence" value="ECO:0000318"/>
    <property type="project" value="GO_Central"/>
</dbReference>
<accession>Q55W42</accession>
<sequence>MSHSSLDYPEMKELFNRNLKWSENVWARDPSFFPHHFPGQRPEILWIGCSDARVPETTILGCQPGDIFVHRNIANLYSPQDDSLNAVLMIALFNFNVKHIVVTGHTNCVGCLTALNVSRLPATPPTTPLQRYVKPLATLARTLYTPDGPPTLDLLVEENVVQQVKNLVESDIIKGNWKKRGADGVVIHGWVYHLEDGTIRDLNVSVGPSGHIPGKKVKSLF</sequence>
<dbReference type="PANTHER" id="PTHR11002">
    <property type="entry name" value="CARBONIC ANHYDRASE"/>
    <property type="match status" value="1"/>
</dbReference>
<dbReference type="InParanoid" id="Q5KK52"/>
<protein>
    <recommendedName>
        <fullName evidence="2 8">Carbonic anhydrase</fullName>
        <ecNumber evidence="2 8">4.2.1.1</ecNumber>
    </recommendedName>
    <alternativeName>
        <fullName evidence="8">Carbonate dehydratase</fullName>
    </alternativeName>
</protein>
<name>Q5KK52_CRYD1</name>
<feature type="binding site" evidence="7">
    <location>
        <position position="108"/>
    </location>
    <ligand>
        <name>Zn(2+)</name>
        <dbReference type="ChEBI" id="CHEBI:29105"/>
    </ligand>
</feature>
<dbReference type="RefSeq" id="XP_024512441.1">
    <property type="nucleotide sequence ID" value="XM_024656806.1"/>
</dbReference>
<dbReference type="KEGG" id="cne:CNC04230"/>
<dbReference type="VEuPathDB" id="FungiDB:CNC04230"/>
<evidence type="ECO:0000256" key="3">
    <source>
        <dbReference type="ARBA" id="ARBA00022723"/>
    </source>
</evidence>
<feature type="binding site" evidence="7">
    <location>
        <position position="51"/>
    </location>
    <ligand>
        <name>Zn(2+)</name>
        <dbReference type="ChEBI" id="CHEBI:29105"/>
    </ligand>
</feature>
<evidence type="ECO:0000313" key="10">
    <source>
        <dbReference type="Proteomes" id="UP000002149"/>
    </source>
</evidence>
<dbReference type="Pfam" id="PF00484">
    <property type="entry name" value="Pro_CA"/>
    <property type="match status" value="1"/>
</dbReference>
<keyword evidence="3 7" id="KW-0479">Metal-binding</keyword>
<dbReference type="AlphaFoldDB" id="Q5KK52"/>
<evidence type="ECO:0000256" key="5">
    <source>
        <dbReference type="ARBA" id="ARBA00023239"/>
    </source>
</evidence>
<dbReference type="InterPro" id="IPR036874">
    <property type="entry name" value="Carbonic_anhydrase_sf"/>
</dbReference>
<comment type="cofactor">
    <cofactor evidence="7">
        <name>Zn(2+)</name>
        <dbReference type="ChEBI" id="CHEBI:29105"/>
    </cofactor>
    <text evidence="7">Binds 1 zinc ion per subunit.</text>
</comment>
<dbReference type="FunCoup" id="Q5KK52">
    <property type="interactions" value="241"/>
</dbReference>
<dbReference type="HOGENOM" id="CLU_053879_3_2_1"/>
<proteinExistence type="inferred from homology"/>
<evidence type="ECO:0000256" key="8">
    <source>
        <dbReference type="RuleBase" id="RU003956"/>
    </source>
</evidence>
<dbReference type="Proteomes" id="UP000002149">
    <property type="component" value="Chromosome 3"/>
</dbReference>
<evidence type="ECO:0000256" key="1">
    <source>
        <dbReference type="ARBA" id="ARBA00006217"/>
    </source>
</evidence>
<gene>
    <name evidence="9" type="ordered locus">CNC04230</name>
</gene>
<dbReference type="EC" id="4.2.1.1" evidence="2 8"/>
<comment type="similarity">
    <text evidence="1 8">Belongs to the beta-class carbonic anhydrase family.</text>
</comment>
<evidence type="ECO:0000313" key="9">
    <source>
        <dbReference type="EMBL" id="AAW42364.2"/>
    </source>
</evidence>
<feature type="binding site" evidence="7">
    <location>
        <position position="105"/>
    </location>
    <ligand>
        <name>Zn(2+)</name>
        <dbReference type="ChEBI" id="CHEBI:29105"/>
    </ligand>
</feature>
<reference evidence="9 10" key="1">
    <citation type="journal article" date="2005" name="Science">
        <title>The genome of the basidiomycetous yeast and human pathogen Cryptococcus neoformans.</title>
        <authorList>
            <person name="Loftus B.J."/>
            <person name="Fung E."/>
            <person name="Roncaglia P."/>
            <person name="Rowley D."/>
            <person name="Amedeo P."/>
            <person name="Bruno D."/>
            <person name="Vamathevan J."/>
            <person name="Miranda M."/>
            <person name="Anderson I.J."/>
            <person name="Fraser J.A."/>
            <person name="Allen J.E."/>
            <person name="Bosdet I.E."/>
            <person name="Brent M.R."/>
            <person name="Chiu R."/>
            <person name="Doering T.L."/>
            <person name="Donlin M.J."/>
            <person name="D'Souza C.A."/>
            <person name="Fox D.S."/>
            <person name="Grinberg V."/>
            <person name="Fu J."/>
            <person name="Fukushima M."/>
            <person name="Haas B.J."/>
            <person name="Huang J.C."/>
            <person name="Janbon G."/>
            <person name="Jones S.J."/>
            <person name="Koo H.L."/>
            <person name="Krzywinski M.I."/>
            <person name="Kwon-Chung J.K."/>
            <person name="Lengeler K.B."/>
            <person name="Maiti R."/>
            <person name="Marra M.A."/>
            <person name="Marra R.E."/>
            <person name="Mathewson C.A."/>
            <person name="Mitchell T.G."/>
            <person name="Pertea M."/>
            <person name="Riggs F.R."/>
            <person name="Salzberg S.L."/>
            <person name="Schein J.E."/>
            <person name="Shvartsbeyn A."/>
            <person name="Shin H."/>
            <person name="Shumway M."/>
            <person name="Specht C.A."/>
            <person name="Suh B.B."/>
            <person name="Tenney A."/>
            <person name="Utterback T.R."/>
            <person name="Wickes B.L."/>
            <person name="Wortman J.R."/>
            <person name="Wye N.H."/>
            <person name="Kronstad J.W."/>
            <person name="Lodge J.K."/>
            <person name="Heitman J."/>
            <person name="Davis R.W."/>
            <person name="Fraser C.M."/>
            <person name="Hyman R.W."/>
        </authorList>
    </citation>
    <scope>NUCLEOTIDE SEQUENCE [LARGE SCALE GENOMIC DNA]</scope>
    <source>
        <strain evidence="10">JEC21 / ATCC MYA-565</strain>
    </source>
</reference>
<evidence type="ECO:0000256" key="4">
    <source>
        <dbReference type="ARBA" id="ARBA00022833"/>
    </source>
</evidence>
<accession>Q5KK52</accession>
<dbReference type="GO" id="GO:0004089">
    <property type="term" value="F:carbonate dehydratase activity"/>
    <property type="evidence" value="ECO:0007669"/>
    <property type="project" value="UniProtKB-UniRule"/>
</dbReference>
<feature type="binding site" evidence="7">
    <location>
        <position position="49"/>
    </location>
    <ligand>
        <name>Zn(2+)</name>
        <dbReference type="ChEBI" id="CHEBI:29105"/>
    </ligand>
</feature>
<dbReference type="PaxDb" id="214684-Q5KK52"/>
<dbReference type="eggNOG" id="KOG1578">
    <property type="taxonomic scope" value="Eukaryota"/>
</dbReference>
<dbReference type="STRING" id="214684.Q5KK52"/>
<evidence type="ECO:0000256" key="6">
    <source>
        <dbReference type="ARBA" id="ARBA00048348"/>
    </source>
</evidence>
<dbReference type="EMBL" id="AE017343">
    <property type="protein sequence ID" value="AAW42364.2"/>
    <property type="molecule type" value="Genomic_DNA"/>
</dbReference>
<evidence type="ECO:0000256" key="2">
    <source>
        <dbReference type="ARBA" id="ARBA00012925"/>
    </source>
</evidence>
<dbReference type="GO" id="GO:0034599">
    <property type="term" value="P:cellular response to oxidative stress"/>
    <property type="evidence" value="ECO:0000318"/>
    <property type="project" value="GO_Central"/>
</dbReference>
<dbReference type="FunFam" id="3.40.1050.10:FF:000017">
    <property type="entry name" value="Carbonic anhydrase"/>
    <property type="match status" value="1"/>
</dbReference>
<comment type="function">
    <text evidence="8">Reversible hydration of carbon dioxide.</text>
</comment>
<dbReference type="CDD" id="cd00883">
    <property type="entry name" value="beta_CA_cladeA"/>
    <property type="match status" value="1"/>
</dbReference>
<keyword evidence="5 8" id="KW-0456">Lyase</keyword>
<dbReference type="PANTHER" id="PTHR11002:SF76">
    <property type="entry name" value="CARBONIC ANHYDRASE"/>
    <property type="match status" value="1"/>
</dbReference>